<evidence type="ECO:0000313" key="4">
    <source>
        <dbReference type="Proteomes" id="UP000247555"/>
    </source>
</evidence>
<dbReference type="Proteomes" id="UP000247555">
    <property type="component" value="Unassembled WGS sequence"/>
</dbReference>
<dbReference type="GO" id="GO:0051301">
    <property type="term" value="P:cell division"/>
    <property type="evidence" value="ECO:0007669"/>
    <property type="project" value="UniProtKB-KW"/>
</dbReference>
<evidence type="ECO:0000256" key="2">
    <source>
        <dbReference type="ARBA" id="ARBA00022840"/>
    </source>
</evidence>
<keyword evidence="2" id="KW-0067">ATP-binding</keyword>
<dbReference type="PANTHER" id="PTHR12169">
    <property type="entry name" value="ATPASE N2B"/>
    <property type="match status" value="1"/>
</dbReference>
<dbReference type="PANTHER" id="PTHR12169:SF6">
    <property type="entry name" value="AFG1-LIKE ATPASE"/>
    <property type="match status" value="1"/>
</dbReference>
<evidence type="ECO:0000256" key="1">
    <source>
        <dbReference type="ARBA" id="ARBA00022741"/>
    </source>
</evidence>
<gene>
    <name evidence="3" type="ORF">DFR34_12327</name>
</gene>
<dbReference type="GO" id="GO:0005524">
    <property type="term" value="F:ATP binding"/>
    <property type="evidence" value="ECO:0007669"/>
    <property type="project" value="UniProtKB-KW"/>
</dbReference>
<keyword evidence="3" id="KW-0131">Cell cycle</keyword>
<accession>A0A318KL55</accession>
<organism evidence="3 4">
    <name type="scientific">Rivihabitans pingtungensis</name>
    <dbReference type="NCBI Taxonomy" id="1054498"/>
    <lineage>
        <taxon>Bacteria</taxon>
        <taxon>Pseudomonadati</taxon>
        <taxon>Pseudomonadota</taxon>
        <taxon>Betaproteobacteria</taxon>
        <taxon>Neisseriales</taxon>
        <taxon>Aquaspirillaceae</taxon>
        <taxon>Rivihabitans</taxon>
    </lineage>
</organism>
<protein>
    <submittedName>
        <fullName evidence="3">Cell division protein ZapE</fullName>
    </submittedName>
</protein>
<dbReference type="InterPro" id="IPR005654">
    <property type="entry name" value="ATPase_AFG1-like"/>
</dbReference>
<dbReference type="EMBL" id="QJKI01000023">
    <property type="protein sequence ID" value="PXX75995.1"/>
    <property type="molecule type" value="Genomic_DNA"/>
</dbReference>
<comment type="caution">
    <text evidence="3">The sequence shown here is derived from an EMBL/GenBank/DDBJ whole genome shotgun (WGS) entry which is preliminary data.</text>
</comment>
<keyword evidence="4" id="KW-1185">Reference proteome</keyword>
<dbReference type="GO" id="GO:0016887">
    <property type="term" value="F:ATP hydrolysis activity"/>
    <property type="evidence" value="ECO:0007669"/>
    <property type="project" value="InterPro"/>
</dbReference>
<dbReference type="FunFam" id="3.40.50.300:FF:001254">
    <property type="entry name" value="Cell division protein ZapE"/>
    <property type="match status" value="1"/>
</dbReference>
<dbReference type="GO" id="GO:0005737">
    <property type="term" value="C:cytoplasm"/>
    <property type="evidence" value="ECO:0007669"/>
    <property type="project" value="TreeGrafter"/>
</dbReference>
<dbReference type="AlphaFoldDB" id="A0A318KL55"/>
<name>A0A318KL55_9NEIS</name>
<evidence type="ECO:0000313" key="3">
    <source>
        <dbReference type="EMBL" id="PXX75995.1"/>
    </source>
</evidence>
<keyword evidence="1" id="KW-0547">Nucleotide-binding</keyword>
<keyword evidence="3" id="KW-0132">Cell division</keyword>
<sequence length="402" mass="46300">MALWYSCAFAVFTAPAMSQHAFSPDKHTTLSPRQWYEDAAQKPGFIRDAAQSMAIDHLDALYQELLVFKKKRHSFLGKSLRKPSIPRGLYFWGGVGRGKSFLMDAFYACVPYRRKRRIHFHHFMMEVHNELKTLTNATDPLITVAERIAQKTRLLCFDEFHVSDIADAMILGRLMKELFERGVICVLTSNYPPDELYPNGLQRINFLPAIELLKNWLTVLNVDGGNDYRLRELTREPLFITPLKGSRDKLDVLYERLSSGTGKELKHEIIVFDRKIRAIRHSPGAIWFDFMEICGGPRAQTDYLEIAREYQTVFVSNVPKLAPHQSSEARRFTWLVDVFYDHRVKLVLSAEVEAEQIYTDGVQSSEFFRTASRLTEMQSTSYLGLPHLSDVFEHTPAVNLAE</sequence>
<dbReference type="SUPFAM" id="SSF52540">
    <property type="entry name" value="P-loop containing nucleoside triphosphate hydrolases"/>
    <property type="match status" value="1"/>
</dbReference>
<dbReference type="Gene3D" id="3.40.50.300">
    <property type="entry name" value="P-loop containing nucleotide triphosphate hydrolases"/>
    <property type="match status" value="1"/>
</dbReference>
<reference evidence="3 4" key="1">
    <citation type="submission" date="2018-05" db="EMBL/GenBank/DDBJ databases">
        <title>Genomic Encyclopedia of Type Strains, Phase IV (KMG-IV): sequencing the most valuable type-strain genomes for metagenomic binning, comparative biology and taxonomic classification.</title>
        <authorList>
            <person name="Goeker M."/>
        </authorList>
    </citation>
    <scope>NUCLEOTIDE SEQUENCE [LARGE SCALE GENOMIC DNA]</scope>
    <source>
        <strain evidence="3 4">DSM 29661</strain>
    </source>
</reference>
<dbReference type="Pfam" id="PF03969">
    <property type="entry name" value="AFG1_ATPase"/>
    <property type="match status" value="1"/>
</dbReference>
<dbReference type="InterPro" id="IPR027417">
    <property type="entry name" value="P-loop_NTPase"/>
</dbReference>
<dbReference type="NCBIfam" id="NF040713">
    <property type="entry name" value="ZapE"/>
    <property type="match status" value="1"/>
</dbReference>
<proteinExistence type="predicted"/>